<evidence type="ECO:0000313" key="2">
    <source>
        <dbReference type="Proteomes" id="UP000663193"/>
    </source>
</evidence>
<organism evidence="1 2">
    <name type="scientific">Phaeosphaeria nodorum (strain SN15 / ATCC MYA-4574 / FGSC 10173)</name>
    <name type="common">Glume blotch fungus</name>
    <name type="synonym">Parastagonospora nodorum</name>
    <dbReference type="NCBI Taxonomy" id="321614"/>
    <lineage>
        <taxon>Eukaryota</taxon>
        <taxon>Fungi</taxon>
        <taxon>Dikarya</taxon>
        <taxon>Ascomycota</taxon>
        <taxon>Pezizomycotina</taxon>
        <taxon>Dothideomycetes</taxon>
        <taxon>Pleosporomycetidae</taxon>
        <taxon>Pleosporales</taxon>
        <taxon>Pleosporineae</taxon>
        <taxon>Phaeosphaeriaceae</taxon>
        <taxon>Parastagonospora</taxon>
    </lineage>
</organism>
<keyword evidence="2" id="KW-1185">Reference proteome</keyword>
<accession>A0A7U2EWE9</accession>
<reference evidence="2" key="1">
    <citation type="journal article" date="2021" name="BMC Genomics">
        <title>Chromosome-level genome assembly and manually-curated proteome of model necrotroph Parastagonospora nodorum Sn15 reveals a genome-wide trove of candidate effector homologs, and redundancy of virulence-related functions within an accessory chromosome.</title>
        <authorList>
            <person name="Bertazzoni S."/>
            <person name="Jones D.A.B."/>
            <person name="Phan H.T."/>
            <person name="Tan K.-C."/>
            <person name="Hane J.K."/>
        </authorList>
    </citation>
    <scope>NUCLEOTIDE SEQUENCE [LARGE SCALE GENOMIC DNA]</scope>
    <source>
        <strain evidence="2">SN15 / ATCC MYA-4574 / FGSC 10173)</strain>
    </source>
</reference>
<dbReference type="VEuPathDB" id="FungiDB:JI435_405710"/>
<dbReference type="AlphaFoldDB" id="A0A7U2EWE9"/>
<name>A0A7U2EWE9_PHANO</name>
<evidence type="ECO:0000313" key="1">
    <source>
        <dbReference type="EMBL" id="QRC94373.1"/>
    </source>
</evidence>
<protein>
    <submittedName>
        <fullName evidence="1">Uncharacterized protein</fullName>
    </submittedName>
</protein>
<sequence length="57" mass="6545">MLAVRPSSWSHLFSIGVNFWTTGRRVSRRDAKKPEFAARFELGGWRVPGRLIPVPFC</sequence>
<dbReference type="Proteomes" id="UP000663193">
    <property type="component" value="Chromosome 4"/>
</dbReference>
<dbReference type="EMBL" id="CP069026">
    <property type="protein sequence ID" value="QRC94373.1"/>
    <property type="molecule type" value="Genomic_DNA"/>
</dbReference>
<gene>
    <name evidence="1" type="ORF">JI435_405710</name>
</gene>
<proteinExistence type="predicted"/>